<dbReference type="EMBL" id="KZ451953">
    <property type="protein sequence ID" value="PKA58354.1"/>
    <property type="molecule type" value="Genomic_DNA"/>
</dbReference>
<dbReference type="OrthoDB" id="1897584at2759"/>
<dbReference type="AlphaFoldDB" id="A0A2I0AS22"/>
<organism evidence="2 3">
    <name type="scientific">Apostasia shenzhenica</name>
    <dbReference type="NCBI Taxonomy" id="1088818"/>
    <lineage>
        <taxon>Eukaryota</taxon>
        <taxon>Viridiplantae</taxon>
        <taxon>Streptophyta</taxon>
        <taxon>Embryophyta</taxon>
        <taxon>Tracheophyta</taxon>
        <taxon>Spermatophyta</taxon>
        <taxon>Magnoliopsida</taxon>
        <taxon>Liliopsida</taxon>
        <taxon>Asparagales</taxon>
        <taxon>Orchidaceae</taxon>
        <taxon>Apostasioideae</taxon>
        <taxon>Apostasia</taxon>
    </lineage>
</organism>
<protein>
    <submittedName>
        <fullName evidence="2">Uncharacterized protein</fullName>
    </submittedName>
</protein>
<evidence type="ECO:0000256" key="1">
    <source>
        <dbReference type="SAM" id="MobiDB-lite"/>
    </source>
</evidence>
<feature type="region of interest" description="Disordered" evidence="1">
    <location>
        <begin position="1"/>
        <end position="22"/>
    </location>
</feature>
<keyword evidence="3" id="KW-1185">Reference proteome</keyword>
<reference evidence="2 3" key="1">
    <citation type="journal article" date="2017" name="Nature">
        <title>The Apostasia genome and the evolution of orchids.</title>
        <authorList>
            <person name="Zhang G.Q."/>
            <person name="Liu K.W."/>
            <person name="Li Z."/>
            <person name="Lohaus R."/>
            <person name="Hsiao Y.Y."/>
            <person name="Niu S.C."/>
            <person name="Wang J.Y."/>
            <person name="Lin Y.C."/>
            <person name="Xu Q."/>
            <person name="Chen L.J."/>
            <person name="Yoshida K."/>
            <person name="Fujiwara S."/>
            <person name="Wang Z.W."/>
            <person name="Zhang Y.Q."/>
            <person name="Mitsuda N."/>
            <person name="Wang M."/>
            <person name="Liu G.H."/>
            <person name="Pecoraro L."/>
            <person name="Huang H.X."/>
            <person name="Xiao X.J."/>
            <person name="Lin M."/>
            <person name="Wu X.Y."/>
            <person name="Wu W.L."/>
            <person name="Chen Y.Y."/>
            <person name="Chang S.B."/>
            <person name="Sakamoto S."/>
            <person name="Ohme-Takagi M."/>
            <person name="Yagi M."/>
            <person name="Zeng S.J."/>
            <person name="Shen C.Y."/>
            <person name="Yeh C.M."/>
            <person name="Luo Y.B."/>
            <person name="Tsai W.C."/>
            <person name="Van de Peer Y."/>
            <person name="Liu Z.J."/>
        </authorList>
    </citation>
    <scope>NUCLEOTIDE SEQUENCE [LARGE SCALE GENOMIC DNA]</scope>
    <source>
        <strain evidence="3">cv. Shenzhen</strain>
        <tissue evidence="2">Stem</tissue>
    </source>
</reference>
<proteinExistence type="predicted"/>
<name>A0A2I0AS22_9ASPA</name>
<dbReference type="PANTHER" id="PTHR35295:SF1">
    <property type="entry name" value="DNA LIGASE-LIKE PROTEIN"/>
    <property type="match status" value="1"/>
</dbReference>
<dbReference type="Proteomes" id="UP000236161">
    <property type="component" value="Unassembled WGS sequence"/>
</dbReference>
<dbReference type="PANTHER" id="PTHR35295">
    <property type="entry name" value="DNA LIGASE-LIKE PROTEIN"/>
    <property type="match status" value="1"/>
</dbReference>
<gene>
    <name evidence="2" type="ORF">AXF42_Ash013860</name>
</gene>
<accession>A0A2I0AS22</accession>
<sequence>MSSAKQSAKRRGKNSEALGLEKKRREEDDLDIDLDLSSDIRGIISALQQIRDKAQMDEKRKNEETITRSFMGGVSDLNFHYVATEVKSITDEAKLKYEKERQNFLRALSKSCKEFENSLKNEHTKFQAACEKFNSEKAAYIQLFKEIFSKHELENEKLFVRYEQMRKKEKTALVELEKSFAEKITSAEETLQKKKQVHFSNIPFPAVFCLLRFEVRVFHHV</sequence>
<evidence type="ECO:0000313" key="3">
    <source>
        <dbReference type="Proteomes" id="UP000236161"/>
    </source>
</evidence>
<evidence type="ECO:0000313" key="2">
    <source>
        <dbReference type="EMBL" id="PKA58354.1"/>
    </source>
</evidence>
<dbReference type="STRING" id="1088818.A0A2I0AS22"/>